<dbReference type="PRINTS" id="PR01415">
    <property type="entry name" value="ANKYRIN"/>
</dbReference>
<evidence type="ECO:0000256" key="8">
    <source>
        <dbReference type="PROSITE-ProRule" id="PRU00023"/>
    </source>
</evidence>
<protein>
    <recommendedName>
        <fullName evidence="11">Ankyrin</fullName>
    </recommendedName>
</protein>
<dbReference type="GO" id="GO:0022857">
    <property type="term" value="F:transmembrane transporter activity"/>
    <property type="evidence" value="ECO:0007669"/>
    <property type="project" value="TreeGrafter"/>
</dbReference>
<keyword evidence="3" id="KW-0677">Repeat</keyword>
<dbReference type="Proteomes" id="UP001166286">
    <property type="component" value="Unassembled WGS sequence"/>
</dbReference>
<dbReference type="PROSITE" id="PS50297">
    <property type="entry name" value="ANK_REP_REGION"/>
    <property type="match status" value="2"/>
</dbReference>
<organism evidence="9 10">
    <name type="scientific">Cladonia borealis</name>
    <dbReference type="NCBI Taxonomy" id="184061"/>
    <lineage>
        <taxon>Eukaryota</taxon>
        <taxon>Fungi</taxon>
        <taxon>Dikarya</taxon>
        <taxon>Ascomycota</taxon>
        <taxon>Pezizomycotina</taxon>
        <taxon>Lecanoromycetes</taxon>
        <taxon>OSLEUM clade</taxon>
        <taxon>Lecanoromycetidae</taxon>
        <taxon>Lecanorales</taxon>
        <taxon>Lecanorineae</taxon>
        <taxon>Cladoniaceae</taxon>
        <taxon>Cladonia</taxon>
    </lineage>
</organism>
<reference evidence="9" key="1">
    <citation type="submission" date="2023-03" db="EMBL/GenBank/DDBJ databases">
        <title>Complete genome of Cladonia borealis.</title>
        <authorList>
            <person name="Park H."/>
        </authorList>
    </citation>
    <scope>NUCLEOTIDE SEQUENCE</scope>
    <source>
        <strain evidence="9">ANT050790</strain>
    </source>
</reference>
<keyword evidence="6" id="KW-0325">Glycoprotein</keyword>
<evidence type="ECO:0000256" key="6">
    <source>
        <dbReference type="ARBA" id="ARBA00023180"/>
    </source>
</evidence>
<dbReference type="GO" id="GO:0034220">
    <property type="term" value="P:monoatomic ion transmembrane transport"/>
    <property type="evidence" value="ECO:0007669"/>
    <property type="project" value="UniProtKB-KW"/>
</dbReference>
<evidence type="ECO:0000313" key="10">
    <source>
        <dbReference type="Proteomes" id="UP001166286"/>
    </source>
</evidence>
<dbReference type="SMART" id="SM00248">
    <property type="entry name" value="ANK"/>
    <property type="match status" value="4"/>
</dbReference>
<evidence type="ECO:0000256" key="4">
    <source>
        <dbReference type="ARBA" id="ARBA00023043"/>
    </source>
</evidence>
<comment type="caution">
    <text evidence="9">The sequence shown here is derived from an EMBL/GenBank/DDBJ whole genome shotgun (WGS) entry which is preliminary data.</text>
</comment>
<evidence type="ECO:0000256" key="7">
    <source>
        <dbReference type="ARBA" id="ARBA00023303"/>
    </source>
</evidence>
<dbReference type="InterPro" id="IPR002110">
    <property type="entry name" value="Ankyrin_rpt"/>
</dbReference>
<dbReference type="PROSITE" id="PS50088">
    <property type="entry name" value="ANK_REPEAT"/>
    <property type="match status" value="2"/>
</dbReference>
<dbReference type="GO" id="GO:1902495">
    <property type="term" value="C:transmembrane transporter complex"/>
    <property type="evidence" value="ECO:0007669"/>
    <property type="project" value="TreeGrafter"/>
</dbReference>
<evidence type="ECO:0000256" key="5">
    <source>
        <dbReference type="ARBA" id="ARBA00023065"/>
    </source>
</evidence>
<proteinExistence type="predicted"/>
<dbReference type="Pfam" id="PF12796">
    <property type="entry name" value="Ank_2"/>
    <property type="match status" value="1"/>
</dbReference>
<sequence length="443" mass="48668">MTVCSLAVLKALLAHFEKVTKSAKGSLPKCIPTPTEALRSAIRCGKVATLDTLIGIWKEFDDIIYDGQEEVGAVLHYAARYGSVDSMKWLWAQPNIATDVNKVVGCYGTPLQAAIVGNIDVDVKVTCLLTWGADVSRKGGLTGTALNAATAQLKIRVAKAILERLNKGNVNIIAGQWGSPIEAVLSANEPNLSEGDVETWDMMDLLISKGVSAASQGGFWHTALHAAANAHALCTVKYLLKQKHVSKDERDLMGRLPLHLAAMRGHWEMVQELSSGNSTFLSEDHQGRNVLHMAAGLGRLSIVDKLLENVQIAYELINSTDNDGWTPLHWACHSASKEIVELLLRRGASKTARTINKSWLPFHVAVYHGQDFSDDLKVNAVPHNPDEAPPMLIYCSCCLCMIFGTLYKCMAKHVYCGDFNLCFKCYRHASTIHFRDHRFSSVE</sequence>
<dbReference type="PANTHER" id="PTHR47143">
    <property type="entry name" value="TRANSIENT RECEPTOR POTENTIAL CATION CHANNEL PROTEIN PAINLESS"/>
    <property type="match status" value="1"/>
</dbReference>
<dbReference type="EMBL" id="JAFEKC020000024">
    <property type="protein sequence ID" value="KAK0507139.1"/>
    <property type="molecule type" value="Genomic_DNA"/>
</dbReference>
<evidence type="ECO:0008006" key="11">
    <source>
        <dbReference type="Google" id="ProtNLM"/>
    </source>
</evidence>
<dbReference type="AlphaFoldDB" id="A0AA39QSL3"/>
<keyword evidence="1" id="KW-0813">Transport</keyword>
<dbReference type="InterPro" id="IPR052076">
    <property type="entry name" value="TRP_cation_channel"/>
</dbReference>
<accession>A0AA39QSL3</accession>
<dbReference type="PANTHER" id="PTHR47143:SF1">
    <property type="entry name" value="ION_TRANS DOMAIN-CONTAINING PROTEIN"/>
    <property type="match status" value="1"/>
</dbReference>
<keyword evidence="10" id="KW-1185">Reference proteome</keyword>
<dbReference type="InterPro" id="IPR036770">
    <property type="entry name" value="Ankyrin_rpt-contain_sf"/>
</dbReference>
<dbReference type="SUPFAM" id="SSF48403">
    <property type="entry name" value="Ankyrin repeat"/>
    <property type="match status" value="2"/>
</dbReference>
<keyword evidence="5" id="KW-0406">Ion transport</keyword>
<feature type="repeat" description="ANK" evidence="8">
    <location>
        <begin position="253"/>
        <end position="285"/>
    </location>
</feature>
<dbReference type="Gene3D" id="1.25.40.20">
    <property type="entry name" value="Ankyrin repeat-containing domain"/>
    <property type="match status" value="1"/>
</dbReference>
<evidence type="ECO:0000256" key="3">
    <source>
        <dbReference type="ARBA" id="ARBA00022737"/>
    </source>
</evidence>
<evidence type="ECO:0000256" key="1">
    <source>
        <dbReference type="ARBA" id="ARBA00022448"/>
    </source>
</evidence>
<gene>
    <name evidence="9" type="ORF">JMJ35_010177</name>
</gene>
<feature type="repeat" description="ANK" evidence="8">
    <location>
        <begin position="323"/>
        <end position="355"/>
    </location>
</feature>
<dbReference type="SUPFAM" id="SSF57850">
    <property type="entry name" value="RING/U-box"/>
    <property type="match status" value="1"/>
</dbReference>
<keyword evidence="4 8" id="KW-0040">ANK repeat</keyword>
<keyword evidence="7" id="KW-0407">Ion channel</keyword>
<name>A0AA39QSL3_9LECA</name>
<evidence type="ECO:0000313" key="9">
    <source>
        <dbReference type="EMBL" id="KAK0507139.1"/>
    </source>
</evidence>
<evidence type="ECO:0000256" key="2">
    <source>
        <dbReference type="ARBA" id="ARBA00022606"/>
    </source>
</evidence>
<keyword evidence="2" id="KW-0716">Sensory transduction</keyword>